<evidence type="ECO:0000313" key="5">
    <source>
        <dbReference type="Proteomes" id="UP000236319"/>
    </source>
</evidence>
<dbReference type="RefSeq" id="XP_028864756.1">
    <property type="nucleotide sequence ID" value="XM_029008923.1"/>
</dbReference>
<evidence type="ECO:0000256" key="2">
    <source>
        <dbReference type="ARBA" id="ARBA00022737"/>
    </source>
</evidence>
<keyword evidence="1" id="KW-0853">WD repeat</keyword>
<dbReference type="OrthoDB" id="7668193at2759"/>
<dbReference type="Gene3D" id="2.130.10.10">
    <property type="entry name" value="YVTN repeat-like/Quinoprotein amine dehydrogenase"/>
    <property type="match status" value="2"/>
</dbReference>
<evidence type="ECO:0000256" key="1">
    <source>
        <dbReference type="ARBA" id="ARBA00022574"/>
    </source>
</evidence>
<sequence>MLASPFLSIRTGHGLTSVCYFGARLLTSSNNGELCSWDLESGNLLSSSRPRPDLVSVLPLLPHGSPPCGIVALQHKEVVSLFDLTRSGVVQEFPIDHSTFARVRCCYSGTPLLLCPSGLNTIVCHDLRAPRGIRGLDSNTKADHGSQESRPSQHVVEVRAPAVDGEDVGSLQNFEPLTSVSDRCVAATYESGLVAVFDLRNPALPVSTLKLKDIEALPSLAAWRSVLLVGDTGGNVSMLNLSPSDSLTLLRRRNISDEDTQLRGVGCLRVRADGAVTVACCWDYGVSVLETRTLEAKAVLSEHHDTITDAAFDLVTGDFATCGMDGNAHIWKLFSDSYAGVHAS</sequence>
<keyword evidence="2" id="KW-0677">Repeat</keyword>
<dbReference type="AlphaFoldDB" id="A0A2H6K6A2"/>
<comment type="caution">
    <text evidence="4">The sequence shown here is derived from an EMBL/GenBank/DDBJ whole genome shotgun (WGS) entry which is preliminary data.</text>
</comment>
<organism evidence="4 5">
    <name type="scientific">Babesia ovata</name>
    <dbReference type="NCBI Taxonomy" id="189622"/>
    <lineage>
        <taxon>Eukaryota</taxon>
        <taxon>Sar</taxon>
        <taxon>Alveolata</taxon>
        <taxon>Apicomplexa</taxon>
        <taxon>Aconoidasida</taxon>
        <taxon>Piroplasmida</taxon>
        <taxon>Babesiidae</taxon>
        <taxon>Babesia</taxon>
    </lineage>
</organism>
<keyword evidence="5" id="KW-1185">Reference proteome</keyword>
<proteinExistence type="predicted"/>
<dbReference type="Proteomes" id="UP000236319">
    <property type="component" value="Unassembled WGS sequence"/>
</dbReference>
<dbReference type="VEuPathDB" id="PiroplasmaDB:BOVATA_000060"/>
<dbReference type="SMART" id="SM00320">
    <property type="entry name" value="WD40"/>
    <property type="match status" value="2"/>
</dbReference>
<dbReference type="InterPro" id="IPR001680">
    <property type="entry name" value="WD40_rpt"/>
</dbReference>
<protein>
    <submittedName>
        <fullName evidence="4">Guanine nucleotide-binding subunit beta 1 homolog, putative</fullName>
    </submittedName>
</protein>
<accession>A0A2H6K6A2</accession>
<feature type="region of interest" description="Disordered" evidence="3">
    <location>
        <begin position="135"/>
        <end position="155"/>
    </location>
</feature>
<dbReference type="PANTHER" id="PTHR19854">
    <property type="entry name" value="TRANSDUCIN BETA-LIKE 3"/>
    <property type="match status" value="1"/>
</dbReference>
<dbReference type="InterPro" id="IPR036322">
    <property type="entry name" value="WD40_repeat_dom_sf"/>
</dbReference>
<evidence type="ECO:0000256" key="3">
    <source>
        <dbReference type="SAM" id="MobiDB-lite"/>
    </source>
</evidence>
<gene>
    <name evidence="4" type="ORF">BOVATA_000060</name>
</gene>
<dbReference type="PANTHER" id="PTHR19854:SF1">
    <property type="entry name" value="GUANINE NUCLEOTIDE-BINDING PROTEIN SUBUNIT BETA-LIKE PROTEIN 1"/>
    <property type="match status" value="1"/>
</dbReference>
<reference evidence="4 5" key="1">
    <citation type="journal article" date="2017" name="BMC Genomics">
        <title>Whole-genome assembly of Babesia ovata and comparative genomics between closely related pathogens.</title>
        <authorList>
            <person name="Yamagishi J."/>
            <person name="Asada M."/>
            <person name="Hakimi H."/>
            <person name="Tanaka T.Q."/>
            <person name="Sugimoto C."/>
            <person name="Kawazu S."/>
        </authorList>
    </citation>
    <scope>NUCLEOTIDE SEQUENCE [LARGE SCALE GENOMIC DNA]</scope>
    <source>
        <strain evidence="4 5">Miyake</strain>
    </source>
</reference>
<dbReference type="InterPro" id="IPR015943">
    <property type="entry name" value="WD40/YVTN_repeat-like_dom_sf"/>
</dbReference>
<dbReference type="SUPFAM" id="SSF50978">
    <property type="entry name" value="WD40 repeat-like"/>
    <property type="match status" value="1"/>
</dbReference>
<dbReference type="EMBL" id="BDSA01000001">
    <property type="protein sequence ID" value="GBE58513.1"/>
    <property type="molecule type" value="Genomic_DNA"/>
</dbReference>
<name>A0A2H6K6A2_9APIC</name>
<evidence type="ECO:0000313" key="4">
    <source>
        <dbReference type="EMBL" id="GBE58513.1"/>
    </source>
</evidence>
<dbReference type="GeneID" id="39872283"/>